<dbReference type="SUPFAM" id="SSF50129">
    <property type="entry name" value="GroES-like"/>
    <property type="match status" value="1"/>
</dbReference>
<dbReference type="EMBL" id="JAXOVC010000008">
    <property type="protein sequence ID" value="KAK4497713.1"/>
    <property type="molecule type" value="Genomic_DNA"/>
</dbReference>
<dbReference type="InterPro" id="IPR020843">
    <property type="entry name" value="ER"/>
</dbReference>
<dbReference type="Gene3D" id="3.90.180.10">
    <property type="entry name" value="Medium-chain alcohol dehydrogenases, catalytic domain"/>
    <property type="match status" value="1"/>
</dbReference>
<feature type="domain" description="Enoyl reductase (ER)" evidence="4">
    <location>
        <begin position="14"/>
        <end position="359"/>
    </location>
</feature>
<dbReference type="SUPFAM" id="SSF51735">
    <property type="entry name" value="NAD(P)-binding Rossmann-fold domains"/>
    <property type="match status" value="1"/>
</dbReference>
<dbReference type="InterPro" id="IPR013154">
    <property type="entry name" value="ADH-like_N"/>
</dbReference>
<evidence type="ECO:0000256" key="2">
    <source>
        <dbReference type="ARBA" id="ARBA00011245"/>
    </source>
</evidence>
<reference evidence="5 6" key="1">
    <citation type="journal article" date="2023" name="G3 (Bethesda)">
        <title>A chromosome-level genome assembly of Zasmidium syzygii isolated from banana leaves.</title>
        <authorList>
            <person name="van Westerhoven A.C."/>
            <person name="Mehrabi R."/>
            <person name="Talebi R."/>
            <person name="Steentjes M.B.F."/>
            <person name="Corcolon B."/>
            <person name="Chong P.A."/>
            <person name="Kema G.H.J."/>
            <person name="Seidl M.F."/>
        </authorList>
    </citation>
    <scope>NUCLEOTIDE SEQUENCE [LARGE SCALE GENOMIC DNA]</scope>
    <source>
        <strain evidence="5 6">P124</strain>
    </source>
</reference>
<protein>
    <recommendedName>
        <fullName evidence="4">Enoyl reductase (ER) domain-containing protein</fullName>
    </recommendedName>
</protein>
<dbReference type="Pfam" id="PF08240">
    <property type="entry name" value="ADH_N"/>
    <property type="match status" value="1"/>
</dbReference>
<gene>
    <name evidence="5" type="ORF">PRZ48_010366</name>
</gene>
<evidence type="ECO:0000256" key="3">
    <source>
        <dbReference type="ARBA" id="ARBA00023002"/>
    </source>
</evidence>
<dbReference type="Pfam" id="PF00107">
    <property type="entry name" value="ADH_zinc_N"/>
    <property type="match status" value="1"/>
</dbReference>
<organism evidence="5 6">
    <name type="scientific">Zasmidium cellare</name>
    <name type="common">Wine cellar mold</name>
    <name type="synonym">Racodium cellare</name>
    <dbReference type="NCBI Taxonomy" id="395010"/>
    <lineage>
        <taxon>Eukaryota</taxon>
        <taxon>Fungi</taxon>
        <taxon>Dikarya</taxon>
        <taxon>Ascomycota</taxon>
        <taxon>Pezizomycotina</taxon>
        <taxon>Dothideomycetes</taxon>
        <taxon>Dothideomycetidae</taxon>
        <taxon>Mycosphaerellales</taxon>
        <taxon>Mycosphaerellaceae</taxon>
        <taxon>Zasmidium</taxon>
    </lineage>
</organism>
<comment type="subunit">
    <text evidence="2">Monomer.</text>
</comment>
<accession>A0ABR0E9E5</accession>
<dbReference type="InterPro" id="IPR013149">
    <property type="entry name" value="ADH-like_C"/>
</dbReference>
<dbReference type="SMART" id="SM00829">
    <property type="entry name" value="PKS_ER"/>
    <property type="match status" value="1"/>
</dbReference>
<name>A0ABR0E9E5_ZASCE</name>
<dbReference type="CDD" id="cd08249">
    <property type="entry name" value="enoyl_reductase_like"/>
    <property type="match status" value="1"/>
</dbReference>
<dbReference type="InterPro" id="IPR047122">
    <property type="entry name" value="Trans-enoyl_RdTase-like"/>
</dbReference>
<evidence type="ECO:0000256" key="1">
    <source>
        <dbReference type="ARBA" id="ARBA00008072"/>
    </source>
</evidence>
<dbReference type="Proteomes" id="UP001305779">
    <property type="component" value="Unassembled WGS sequence"/>
</dbReference>
<dbReference type="PANTHER" id="PTHR45348">
    <property type="entry name" value="HYPOTHETICAL OXIDOREDUCTASE (EUROFUNG)"/>
    <property type="match status" value="1"/>
</dbReference>
<evidence type="ECO:0000259" key="4">
    <source>
        <dbReference type="SMART" id="SM00829"/>
    </source>
</evidence>
<keyword evidence="6" id="KW-1185">Reference proteome</keyword>
<evidence type="ECO:0000313" key="6">
    <source>
        <dbReference type="Proteomes" id="UP001305779"/>
    </source>
</evidence>
<sequence>MASSTMKAIKIVEGNKAELQDVPIPKLRDDYVLVKVKCVALNPTDCRQTREYRWGGLQYVSLPCLTQENGSLRLMCLVLGGVIEEIGSKVTKEWQKGDRVCGFVHGGNESQKEDGSFGEYCVMKGDLGLQIPENMSFEEAATLGTGVITCGQAMYQSLGLPEPGDGMEKYNGFFLVYGGSTATGTLAIQYAVLSGARVLATASPHNHALLKALGAEEVFDYRDPSCASKIRDYTNDSLTLVLDCIAEGSSPAICSEAISSKGGAVGYLLKAEHDRKDVENKRTLGYTVIGEAFTKGGNDMPAKPEDFEYCKRFFELTQKLVNAGQLAVHPPSVRGDGLVGVFDGLSELMEGKVSGVKLVYRIDDTPTDRKA</sequence>
<dbReference type="PANTHER" id="PTHR45348:SF2">
    <property type="entry name" value="ZINC-TYPE ALCOHOL DEHYDROGENASE-LIKE PROTEIN C2E1P3.01"/>
    <property type="match status" value="1"/>
</dbReference>
<dbReference type="InterPro" id="IPR011032">
    <property type="entry name" value="GroES-like_sf"/>
</dbReference>
<evidence type="ECO:0000313" key="5">
    <source>
        <dbReference type="EMBL" id="KAK4497713.1"/>
    </source>
</evidence>
<comment type="similarity">
    <text evidence="1">Belongs to the zinc-containing alcohol dehydrogenase family.</text>
</comment>
<keyword evidence="3" id="KW-0560">Oxidoreductase</keyword>
<dbReference type="Gene3D" id="3.40.50.720">
    <property type="entry name" value="NAD(P)-binding Rossmann-like Domain"/>
    <property type="match status" value="1"/>
</dbReference>
<dbReference type="InterPro" id="IPR036291">
    <property type="entry name" value="NAD(P)-bd_dom_sf"/>
</dbReference>
<comment type="caution">
    <text evidence="5">The sequence shown here is derived from an EMBL/GenBank/DDBJ whole genome shotgun (WGS) entry which is preliminary data.</text>
</comment>
<proteinExistence type="inferred from homology"/>